<dbReference type="RefSeq" id="XP_038811770.1">
    <property type="nucleotide sequence ID" value="XM_038952234.1"/>
</dbReference>
<evidence type="ECO:0000313" key="2">
    <source>
        <dbReference type="Proteomes" id="UP000783213"/>
    </source>
</evidence>
<protein>
    <submittedName>
        <fullName evidence="1">Uncharacterized protein</fullName>
    </submittedName>
</protein>
<reference evidence="1 2" key="1">
    <citation type="journal article" date="2020" name="Genome Biol. Evol.">
        <title>Comparative genomics of Sclerotiniaceae.</title>
        <authorList>
            <person name="Valero Jimenez C.A."/>
            <person name="Steentjes M."/>
            <person name="Scholten O.E."/>
            <person name="Van Kan J.A.L."/>
        </authorList>
    </citation>
    <scope>NUCLEOTIDE SEQUENCE [LARGE SCALE GENOMIC DNA]</scope>
    <source>
        <strain evidence="1 2">B1</strain>
    </source>
</reference>
<keyword evidence="2" id="KW-1185">Reference proteome</keyword>
<dbReference type="GeneID" id="62231388"/>
<evidence type="ECO:0000313" key="1">
    <source>
        <dbReference type="EMBL" id="KAF7931878.1"/>
    </source>
</evidence>
<name>A0ABQ7IRD7_9HELO</name>
<gene>
    <name evidence="1" type="ORF">EAE98_004614</name>
</gene>
<dbReference type="EMBL" id="RCSX01000008">
    <property type="protein sequence ID" value="KAF7931878.1"/>
    <property type="molecule type" value="Genomic_DNA"/>
</dbReference>
<proteinExistence type="predicted"/>
<sequence length="68" mass="7935">MATYHARTGNEVPIVRFDRSRGAVPIVLFLFRSTIQDGQYNRVHIRNAERNSGVLGKAIRKKHFKRRQ</sequence>
<organism evidence="1 2">
    <name type="scientific">Botrytis deweyae</name>
    <dbReference type="NCBI Taxonomy" id="2478750"/>
    <lineage>
        <taxon>Eukaryota</taxon>
        <taxon>Fungi</taxon>
        <taxon>Dikarya</taxon>
        <taxon>Ascomycota</taxon>
        <taxon>Pezizomycotina</taxon>
        <taxon>Leotiomycetes</taxon>
        <taxon>Helotiales</taxon>
        <taxon>Sclerotiniaceae</taxon>
        <taxon>Botrytis</taxon>
    </lineage>
</organism>
<accession>A0ABQ7IRD7</accession>
<comment type="caution">
    <text evidence="1">The sequence shown here is derived from an EMBL/GenBank/DDBJ whole genome shotgun (WGS) entry which is preliminary data.</text>
</comment>
<dbReference type="Proteomes" id="UP000783213">
    <property type="component" value="Unassembled WGS sequence"/>
</dbReference>